<dbReference type="Gene3D" id="3.40.50.720">
    <property type="entry name" value="NAD(P)-binding Rossmann-like Domain"/>
    <property type="match status" value="1"/>
</dbReference>
<gene>
    <name evidence="3" type="ORF">A1O9_08897</name>
</gene>
<keyword evidence="4" id="KW-1185">Reference proteome</keyword>
<protein>
    <recommendedName>
        <fullName evidence="2">Enoyl reductase (ER) domain-containing protein</fullName>
    </recommendedName>
</protein>
<dbReference type="GO" id="GO:0016491">
    <property type="term" value="F:oxidoreductase activity"/>
    <property type="evidence" value="ECO:0007669"/>
    <property type="project" value="InterPro"/>
</dbReference>
<keyword evidence="1" id="KW-1133">Transmembrane helix</keyword>
<name>A0A072P7J2_9EURO</name>
<organism evidence="3 4">
    <name type="scientific">Exophiala aquamarina CBS 119918</name>
    <dbReference type="NCBI Taxonomy" id="1182545"/>
    <lineage>
        <taxon>Eukaryota</taxon>
        <taxon>Fungi</taxon>
        <taxon>Dikarya</taxon>
        <taxon>Ascomycota</taxon>
        <taxon>Pezizomycotina</taxon>
        <taxon>Eurotiomycetes</taxon>
        <taxon>Chaetothyriomycetidae</taxon>
        <taxon>Chaetothyriales</taxon>
        <taxon>Herpotrichiellaceae</taxon>
        <taxon>Exophiala</taxon>
    </lineage>
</organism>
<proteinExistence type="predicted"/>
<dbReference type="OrthoDB" id="203908at2759"/>
<evidence type="ECO:0000313" key="4">
    <source>
        <dbReference type="Proteomes" id="UP000027920"/>
    </source>
</evidence>
<accession>A0A072P7J2</accession>
<evidence type="ECO:0000259" key="2">
    <source>
        <dbReference type="SMART" id="SM00829"/>
    </source>
</evidence>
<reference evidence="3 4" key="1">
    <citation type="submission" date="2013-03" db="EMBL/GenBank/DDBJ databases">
        <title>The Genome Sequence of Exophiala aquamarina CBS 119918.</title>
        <authorList>
            <consortium name="The Broad Institute Genomics Platform"/>
            <person name="Cuomo C."/>
            <person name="de Hoog S."/>
            <person name="Gorbushina A."/>
            <person name="Walker B."/>
            <person name="Young S.K."/>
            <person name="Zeng Q."/>
            <person name="Gargeya S."/>
            <person name="Fitzgerald M."/>
            <person name="Haas B."/>
            <person name="Abouelleil A."/>
            <person name="Allen A.W."/>
            <person name="Alvarado L."/>
            <person name="Arachchi H.M."/>
            <person name="Berlin A.M."/>
            <person name="Chapman S.B."/>
            <person name="Gainer-Dewar J."/>
            <person name="Goldberg J."/>
            <person name="Griggs A."/>
            <person name="Gujja S."/>
            <person name="Hansen M."/>
            <person name="Howarth C."/>
            <person name="Imamovic A."/>
            <person name="Ireland A."/>
            <person name="Larimer J."/>
            <person name="McCowan C."/>
            <person name="Murphy C."/>
            <person name="Pearson M."/>
            <person name="Poon T.W."/>
            <person name="Priest M."/>
            <person name="Roberts A."/>
            <person name="Saif S."/>
            <person name="Shea T."/>
            <person name="Sisk P."/>
            <person name="Sykes S."/>
            <person name="Wortman J."/>
            <person name="Nusbaum C."/>
            <person name="Birren B."/>
        </authorList>
    </citation>
    <scope>NUCLEOTIDE SEQUENCE [LARGE SCALE GENOMIC DNA]</scope>
    <source>
        <strain evidence="3 4">CBS 119918</strain>
    </source>
</reference>
<dbReference type="Pfam" id="PF00107">
    <property type="entry name" value="ADH_zinc_N"/>
    <property type="match status" value="1"/>
</dbReference>
<dbReference type="InterPro" id="IPR036291">
    <property type="entry name" value="NAD(P)-bd_dom_sf"/>
</dbReference>
<sequence>MPTWDNKPNGVMKAAVLTNPGHDAPPKCFTYQLDYPRPSLPSPEWVLCRVHAAGLNRAELRGRTGAAPFIAEFIIFQKEYHEDPPKILGEEFVGEVEEAGAESGYKQGDKVTGFVYGGGKAYDGAYAEFTLCHKRRLYRLPQTSLTWNVLAAIPMSMYTAWGALMLAGRLRERPKGSNVLIHGATSSVGIWAMLIAKHAGSVIIATTRNADKVPKLREAGAVHVVLDEDMDVEVAKLYPDGVDIVIELVGPDRVMSSVNLCARYGTTVLVGPLNKHWSAGPFEPFSIPPTRNVSFFTMTNSGPGSEDADVDHETIDRLLEDVVRKVENGIYPQEMFLDKTFTLDEMGDAHEYMEENRAVGKVVVNVP</sequence>
<dbReference type="InterPro" id="IPR013154">
    <property type="entry name" value="ADH-like_N"/>
</dbReference>
<feature type="domain" description="Enoyl reductase (ER)" evidence="2">
    <location>
        <begin position="30"/>
        <end position="364"/>
    </location>
</feature>
<dbReference type="GeneID" id="25283807"/>
<dbReference type="Gene3D" id="3.90.180.10">
    <property type="entry name" value="Medium-chain alcohol dehydrogenases, catalytic domain"/>
    <property type="match status" value="1"/>
</dbReference>
<dbReference type="HOGENOM" id="CLU_026673_3_4_1"/>
<dbReference type="InterPro" id="IPR020843">
    <property type="entry name" value="ER"/>
</dbReference>
<evidence type="ECO:0000256" key="1">
    <source>
        <dbReference type="SAM" id="Phobius"/>
    </source>
</evidence>
<keyword evidence="1" id="KW-0812">Transmembrane</keyword>
<dbReference type="InterPro" id="IPR011032">
    <property type="entry name" value="GroES-like_sf"/>
</dbReference>
<feature type="transmembrane region" description="Helical" evidence="1">
    <location>
        <begin position="145"/>
        <end position="168"/>
    </location>
</feature>
<comment type="caution">
    <text evidence="3">The sequence shown here is derived from an EMBL/GenBank/DDBJ whole genome shotgun (WGS) entry which is preliminary data.</text>
</comment>
<dbReference type="SUPFAM" id="SSF50129">
    <property type="entry name" value="GroES-like"/>
    <property type="match status" value="1"/>
</dbReference>
<dbReference type="VEuPathDB" id="FungiDB:A1O9_08897"/>
<dbReference type="AlphaFoldDB" id="A0A072P7J2"/>
<dbReference type="InterPro" id="IPR013149">
    <property type="entry name" value="ADH-like_C"/>
</dbReference>
<dbReference type="SUPFAM" id="SSF51735">
    <property type="entry name" value="NAD(P)-binding Rossmann-fold domains"/>
    <property type="match status" value="1"/>
</dbReference>
<dbReference type="Pfam" id="PF08240">
    <property type="entry name" value="ADH_N"/>
    <property type="match status" value="1"/>
</dbReference>
<dbReference type="PANTHER" id="PTHR43677:SF4">
    <property type="entry name" value="QUINONE OXIDOREDUCTASE-LIKE PROTEIN 2"/>
    <property type="match status" value="1"/>
</dbReference>
<dbReference type="STRING" id="1182545.A0A072P7J2"/>
<dbReference type="RefSeq" id="XP_013257833.1">
    <property type="nucleotide sequence ID" value="XM_013402379.1"/>
</dbReference>
<dbReference type="SMART" id="SM00829">
    <property type="entry name" value="PKS_ER"/>
    <property type="match status" value="1"/>
</dbReference>
<evidence type="ECO:0000313" key="3">
    <source>
        <dbReference type="EMBL" id="KEF55243.1"/>
    </source>
</evidence>
<dbReference type="Proteomes" id="UP000027920">
    <property type="component" value="Unassembled WGS sequence"/>
</dbReference>
<keyword evidence="1" id="KW-0472">Membrane</keyword>
<dbReference type="EMBL" id="AMGV01000008">
    <property type="protein sequence ID" value="KEF55243.1"/>
    <property type="molecule type" value="Genomic_DNA"/>
</dbReference>
<dbReference type="InterPro" id="IPR051397">
    <property type="entry name" value="Zn-ADH-like_protein"/>
</dbReference>
<dbReference type="PANTHER" id="PTHR43677">
    <property type="entry name" value="SHORT-CHAIN DEHYDROGENASE/REDUCTASE"/>
    <property type="match status" value="1"/>
</dbReference>